<feature type="region of interest" description="Disordered" evidence="1">
    <location>
        <begin position="1"/>
        <end position="37"/>
    </location>
</feature>
<evidence type="ECO:0000313" key="2">
    <source>
        <dbReference type="EMBL" id="KZV35218.1"/>
    </source>
</evidence>
<name>A0A2Z7BNP9_9LAMI</name>
<evidence type="ECO:0000256" key="1">
    <source>
        <dbReference type="SAM" id="MobiDB-lite"/>
    </source>
</evidence>
<evidence type="ECO:0000313" key="3">
    <source>
        <dbReference type="Proteomes" id="UP000250235"/>
    </source>
</evidence>
<organism evidence="2 3">
    <name type="scientific">Dorcoceras hygrometricum</name>
    <dbReference type="NCBI Taxonomy" id="472368"/>
    <lineage>
        <taxon>Eukaryota</taxon>
        <taxon>Viridiplantae</taxon>
        <taxon>Streptophyta</taxon>
        <taxon>Embryophyta</taxon>
        <taxon>Tracheophyta</taxon>
        <taxon>Spermatophyta</taxon>
        <taxon>Magnoliopsida</taxon>
        <taxon>eudicotyledons</taxon>
        <taxon>Gunneridae</taxon>
        <taxon>Pentapetalae</taxon>
        <taxon>asterids</taxon>
        <taxon>lamiids</taxon>
        <taxon>Lamiales</taxon>
        <taxon>Gesneriaceae</taxon>
        <taxon>Didymocarpoideae</taxon>
        <taxon>Trichosporeae</taxon>
        <taxon>Loxocarpinae</taxon>
        <taxon>Dorcoceras</taxon>
    </lineage>
</organism>
<dbReference type="AlphaFoldDB" id="A0A2Z7BNP9"/>
<dbReference type="Proteomes" id="UP000250235">
    <property type="component" value="Unassembled WGS sequence"/>
</dbReference>
<feature type="compositionally biased region" description="Polar residues" evidence="1">
    <location>
        <begin position="1"/>
        <end position="10"/>
    </location>
</feature>
<reference evidence="2 3" key="1">
    <citation type="journal article" date="2015" name="Proc. Natl. Acad. Sci. U.S.A.">
        <title>The resurrection genome of Boea hygrometrica: A blueprint for survival of dehydration.</title>
        <authorList>
            <person name="Xiao L."/>
            <person name="Yang G."/>
            <person name="Zhang L."/>
            <person name="Yang X."/>
            <person name="Zhao S."/>
            <person name="Ji Z."/>
            <person name="Zhou Q."/>
            <person name="Hu M."/>
            <person name="Wang Y."/>
            <person name="Chen M."/>
            <person name="Xu Y."/>
            <person name="Jin H."/>
            <person name="Xiao X."/>
            <person name="Hu G."/>
            <person name="Bao F."/>
            <person name="Hu Y."/>
            <person name="Wan P."/>
            <person name="Li L."/>
            <person name="Deng X."/>
            <person name="Kuang T."/>
            <person name="Xiang C."/>
            <person name="Zhu J.K."/>
            <person name="Oliver M.J."/>
            <person name="He Y."/>
        </authorList>
    </citation>
    <scope>NUCLEOTIDE SEQUENCE [LARGE SCALE GENOMIC DNA]</scope>
    <source>
        <strain evidence="3">cv. XS01</strain>
    </source>
</reference>
<protein>
    <submittedName>
        <fullName evidence="2">Uncharacterized protein</fullName>
    </submittedName>
</protein>
<proteinExistence type="predicted"/>
<gene>
    <name evidence="2" type="ORF">F511_43251</name>
</gene>
<accession>A0A2Z7BNP9</accession>
<keyword evidence="3" id="KW-1185">Reference proteome</keyword>
<sequence length="249" mass="27668">MVPNNISQTRPPKGSFRLQPVQPPCIHLTSSPNKTRPRTAVATLPETSPHGGHVPRAAVTCAARPHNAMRDQRISARSFLASCPTMCATNCARNGQKSQALARPARSPVRWRSCRSMRDAKLDSDLVIYRTTLVRTFQVVTICRVDKLSLKYWIRDSHTDTQLNVLSTRRGFREVRLPKSQQGSNRDLTLLRGKTVILQFGVRCNGCGPTASCIPEPLRVTQVLDSRFPHGYSAQCVEHEKRISGSATS</sequence>
<dbReference type="EMBL" id="KV004829">
    <property type="protein sequence ID" value="KZV35218.1"/>
    <property type="molecule type" value="Genomic_DNA"/>
</dbReference>